<dbReference type="AlphaFoldDB" id="A0A0C3E8G4"/>
<dbReference type="InParanoid" id="A0A0C3E8G4"/>
<evidence type="ECO:0000313" key="1">
    <source>
        <dbReference type="EMBL" id="KIM64669.1"/>
    </source>
</evidence>
<reference evidence="1 2" key="1">
    <citation type="submission" date="2014-04" db="EMBL/GenBank/DDBJ databases">
        <authorList>
            <consortium name="DOE Joint Genome Institute"/>
            <person name="Kuo A."/>
            <person name="Kohler A."/>
            <person name="Nagy L.G."/>
            <person name="Floudas D."/>
            <person name="Copeland A."/>
            <person name="Barry K.W."/>
            <person name="Cichocki N."/>
            <person name="Veneault-Fourrey C."/>
            <person name="LaButti K."/>
            <person name="Lindquist E.A."/>
            <person name="Lipzen A."/>
            <person name="Lundell T."/>
            <person name="Morin E."/>
            <person name="Murat C."/>
            <person name="Sun H."/>
            <person name="Tunlid A."/>
            <person name="Henrissat B."/>
            <person name="Grigoriev I.V."/>
            <person name="Hibbett D.S."/>
            <person name="Martin F."/>
            <person name="Nordberg H.P."/>
            <person name="Cantor M.N."/>
            <person name="Hua S.X."/>
        </authorList>
    </citation>
    <scope>NUCLEOTIDE SEQUENCE [LARGE SCALE GENOMIC DNA]</scope>
    <source>
        <strain evidence="1 2">Foug A</strain>
    </source>
</reference>
<proteinExistence type="predicted"/>
<dbReference type="Proteomes" id="UP000053989">
    <property type="component" value="Unassembled WGS sequence"/>
</dbReference>
<name>A0A0C3E8G4_9AGAM</name>
<keyword evidence="2" id="KW-1185">Reference proteome</keyword>
<gene>
    <name evidence="1" type="ORF">SCLCIDRAFT_1213187</name>
</gene>
<reference evidence="2" key="2">
    <citation type="submission" date="2015-01" db="EMBL/GenBank/DDBJ databases">
        <title>Evolutionary Origins and Diversification of the Mycorrhizal Mutualists.</title>
        <authorList>
            <consortium name="DOE Joint Genome Institute"/>
            <consortium name="Mycorrhizal Genomics Consortium"/>
            <person name="Kohler A."/>
            <person name="Kuo A."/>
            <person name="Nagy L.G."/>
            <person name="Floudas D."/>
            <person name="Copeland A."/>
            <person name="Barry K.W."/>
            <person name="Cichocki N."/>
            <person name="Veneault-Fourrey C."/>
            <person name="LaButti K."/>
            <person name="Lindquist E.A."/>
            <person name="Lipzen A."/>
            <person name="Lundell T."/>
            <person name="Morin E."/>
            <person name="Murat C."/>
            <person name="Riley R."/>
            <person name="Ohm R."/>
            <person name="Sun H."/>
            <person name="Tunlid A."/>
            <person name="Henrissat B."/>
            <person name="Grigoriev I.V."/>
            <person name="Hibbett D.S."/>
            <person name="Martin F."/>
        </authorList>
    </citation>
    <scope>NUCLEOTIDE SEQUENCE [LARGE SCALE GENOMIC DNA]</scope>
    <source>
        <strain evidence="2">Foug A</strain>
    </source>
</reference>
<dbReference type="EMBL" id="KN822027">
    <property type="protein sequence ID" value="KIM64669.1"/>
    <property type="molecule type" value="Genomic_DNA"/>
</dbReference>
<sequence>MHPSVHTLATPSCPRVPAAKITVITAPNVSVVEAFGHRGFWAFQLLPYGCAHTTLRVQSLKSMAATSRHVSDPFAWDHGPNLCQASSNTLPLYFLEAQALSERIQT</sequence>
<protein>
    <submittedName>
        <fullName evidence="1">Uncharacterized protein</fullName>
    </submittedName>
</protein>
<accession>A0A0C3E8G4</accession>
<evidence type="ECO:0000313" key="2">
    <source>
        <dbReference type="Proteomes" id="UP000053989"/>
    </source>
</evidence>
<organism evidence="1 2">
    <name type="scientific">Scleroderma citrinum Foug A</name>
    <dbReference type="NCBI Taxonomy" id="1036808"/>
    <lineage>
        <taxon>Eukaryota</taxon>
        <taxon>Fungi</taxon>
        <taxon>Dikarya</taxon>
        <taxon>Basidiomycota</taxon>
        <taxon>Agaricomycotina</taxon>
        <taxon>Agaricomycetes</taxon>
        <taxon>Agaricomycetidae</taxon>
        <taxon>Boletales</taxon>
        <taxon>Sclerodermatineae</taxon>
        <taxon>Sclerodermataceae</taxon>
        <taxon>Scleroderma</taxon>
    </lineage>
</organism>
<dbReference type="HOGENOM" id="CLU_2224759_0_0_1"/>